<comment type="similarity">
    <text evidence="2">Belongs to the protein kinase superfamily. Ser/Thr protein kinase family.</text>
</comment>
<evidence type="ECO:0000256" key="8">
    <source>
        <dbReference type="ARBA" id="ARBA00022729"/>
    </source>
</evidence>
<comment type="caution">
    <text evidence="24">The sequence shown here is derived from an EMBL/GenBank/DDBJ whole genome shotgun (WGS) entry which is preliminary data.</text>
</comment>
<evidence type="ECO:0000256" key="1">
    <source>
        <dbReference type="ARBA" id="ARBA00004479"/>
    </source>
</evidence>
<keyword evidence="8 22" id="KW-0732">Signal</keyword>
<dbReference type="PROSITE" id="PS50011">
    <property type="entry name" value="PROTEIN_KINASE_DOM"/>
    <property type="match status" value="1"/>
</dbReference>
<evidence type="ECO:0000256" key="4">
    <source>
        <dbReference type="ARBA" id="ARBA00022527"/>
    </source>
</evidence>
<comment type="catalytic activity">
    <reaction evidence="18">
        <text>L-seryl-[protein] + ATP = O-phospho-L-seryl-[protein] + ADP + H(+)</text>
        <dbReference type="Rhea" id="RHEA:17989"/>
        <dbReference type="Rhea" id="RHEA-COMP:9863"/>
        <dbReference type="Rhea" id="RHEA-COMP:11604"/>
        <dbReference type="ChEBI" id="CHEBI:15378"/>
        <dbReference type="ChEBI" id="CHEBI:29999"/>
        <dbReference type="ChEBI" id="CHEBI:30616"/>
        <dbReference type="ChEBI" id="CHEBI:83421"/>
        <dbReference type="ChEBI" id="CHEBI:456216"/>
        <dbReference type="EC" id="2.7.11.1"/>
    </reaction>
</comment>
<dbReference type="PROSITE" id="PS00107">
    <property type="entry name" value="PROTEIN_KINASE_ATP"/>
    <property type="match status" value="1"/>
</dbReference>
<organism evidence="24 25">
    <name type="scientific">Lupinus albus</name>
    <name type="common">White lupine</name>
    <name type="synonym">Lupinus termis</name>
    <dbReference type="NCBI Taxonomy" id="3870"/>
    <lineage>
        <taxon>Eukaryota</taxon>
        <taxon>Viridiplantae</taxon>
        <taxon>Streptophyta</taxon>
        <taxon>Embryophyta</taxon>
        <taxon>Tracheophyta</taxon>
        <taxon>Spermatophyta</taxon>
        <taxon>Magnoliopsida</taxon>
        <taxon>eudicotyledons</taxon>
        <taxon>Gunneridae</taxon>
        <taxon>Pentapetalae</taxon>
        <taxon>rosids</taxon>
        <taxon>fabids</taxon>
        <taxon>Fabales</taxon>
        <taxon>Fabaceae</taxon>
        <taxon>Papilionoideae</taxon>
        <taxon>50 kb inversion clade</taxon>
        <taxon>genistoids sensu lato</taxon>
        <taxon>core genistoids</taxon>
        <taxon>Genisteae</taxon>
        <taxon>Lupinus</taxon>
    </lineage>
</organism>
<feature type="signal peptide" evidence="22">
    <location>
        <begin position="1"/>
        <end position="31"/>
    </location>
</feature>
<dbReference type="GO" id="GO:0004674">
    <property type="term" value="F:protein serine/threonine kinase activity"/>
    <property type="evidence" value="ECO:0007669"/>
    <property type="project" value="UniProtKB-KW"/>
</dbReference>
<dbReference type="Gene3D" id="3.80.10.10">
    <property type="entry name" value="Ribonuclease Inhibitor"/>
    <property type="match status" value="1"/>
</dbReference>
<feature type="chain" id="PRO_5025422174" description="non-specific serine/threonine protein kinase" evidence="22">
    <location>
        <begin position="32"/>
        <end position="628"/>
    </location>
</feature>
<dbReference type="SUPFAM" id="SSF52058">
    <property type="entry name" value="L domain-like"/>
    <property type="match status" value="1"/>
</dbReference>
<dbReference type="AlphaFoldDB" id="A0A6A4P2C6"/>
<dbReference type="GO" id="GO:0048638">
    <property type="term" value="P:regulation of developmental growth"/>
    <property type="evidence" value="ECO:0007669"/>
    <property type="project" value="UniProtKB-ARBA"/>
</dbReference>
<dbReference type="InterPro" id="IPR013210">
    <property type="entry name" value="LRR_N_plant-typ"/>
</dbReference>
<accession>A0A6A4P2C6</accession>
<evidence type="ECO:0000313" key="25">
    <source>
        <dbReference type="Proteomes" id="UP000447434"/>
    </source>
</evidence>
<dbReference type="GO" id="GO:0016020">
    <property type="term" value="C:membrane"/>
    <property type="evidence" value="ECO:0007669"/>
    <property type="project" value="UniProtKB-SubCell"/>
</dbReference>
<evidence type="ECO:0000256" key="5">
    <source>
        <dbReference type="ARBA" id="ARBA00022614"/>
    </source>
</evidence>
<dbReference type="Pfam" id="PF23598">
    <property type="entry name" value="LRR_14"/>
    <property type="match status" value="1"/>
</dbReference>
<evidence type="ECO:0000256" key="17">
    <source>
        <dbReference type="ARBA" id="ARBA00047899"/>
    </source>
</evidence>
<feature type="domain" description="Protein kinase" evidence="23">
    <location>
        <begin position="309"/>
        <end position="564"/>
    </location>
</feature>
<evidence type="ECO:0000256" key="21">
    <source>
        <dbReference type="SAM" id="Phobius"/>
    </source>
</evidence>
<keyword evidence="13 21" id="KW-1133">Transmembrane helix</keyword>
<dbReference type="Pfam" id="PF07714">
    <property type="entry name" value="PK_Tyr_Ser-Thr"/>
    <property type="match status" value="1"/>
</dbReference>
<keyword evidence="25" id="KW-1185">Reference proteome</keyword>
<evidence type="ECO:0000256" key="6">
    <source>
        <dbReference type="ARBA" id="ARBA00022679"/>
    </source>
</evidence>
<dbReference type="GO" id="GO:0005524">
    <property type="term" value="F:ATP binding"/>
    <property type="evidence" value="ECO:0007669"/>
    <property type="project" value="UniProtKB-UniRule"/>
</dbReference>
<dbReference type="InterPro" id="IPR000719">
    <property type="entry name" value="Prot_kinase_dom"/>
</dbReference>
<keyword evidence="6" id="KW-0808">Transferase</keyword>
<evidence type="ECO:0000256" key="2">
    <source>
        <dbReference type="ARBA" id="ARBA00008684"/>
    </source>
</evidence>
<comment type="subcellular location">
    <subcellularLocation>
        <location evidence="1">Membrane</location>
        <topology evidence="1">Single-pass type I membrane protein</topology>
    </subcellularLocation>
</comment>
<keyword evidence="5" id="KW-0433">Leucine-rich repeat</keyword>
<evidence type="ECO:0000256" key="22">
    <source>
        <dbReference type="SAM" id="SignalP"/>
    </source>
</evidence>
<evidence type="ECO:0000256" key="11">
    <source>
        <dbReference type="ARBA" id="ARBA00022777"/>
    </source>
</evidence>
<evidence type="ECO:0000313" key="24">
    <source>
        <dbReference type="EMBL" id="KAE9595712.1"/>
    </source>
</evidence>
<dbReference type="EC" id="2.7.11.1" evidence="3"/>
<keyword evidence="12 19" id="KW-0067">ATP-binding</keyword>
<feature type="compositionally biased region" description="Polar residues" evidence="20">
    <location>
        <begin position="596"/>
        <end position="606"/>
    </location>
</feature>
<evidence type="ECO:0000256" key="14">
    <source>
        <dbReference type="ARBA" id="ARBA00023136"/>
    </source>
</evidence>
<dbReference type="PROSITE" id="PS00108">
    <property type="entry name" value="PROTEIN_KINASE_ST"/>
    <property type="match status" value="1"/>
</dbReference>
<dbReference type="InterPro" id="IPR032675">
    <property type="entry name" value="LRR_dom_sf"/>
</dbReference>
<dbReference type="FunFam" id="3.30.200.20:FF:000015">
    <property type="entry name" value="Somatic embryogenesis receptor kinase 1"/>
    <property type="match status" value="1"/>
</dbReference>
<keyword evidence="10 19" id="KW-0547">Nucleotide-binding</keyword>
<keyword evidence="15" id="KW-0675">Receptor</keyword>
<gene>
    <name evidence="24" type="ORF">Lalb_Chr17g0341681</name>
</gene>
<keyword evidence="4" id="KW-0723">Serine/threonine-protein kinase</keyword>
<evidence type="ECO:0000256" key="7">
    <source>
        <dbReference type="ARBA" id="ARBA00022692"/>
    </source>
</evidence>
<feature type="binding site" evidence="19">
    <location>
        <position position="337"/>
    </location>
    <ligand>
        <name>ATP</name>
        <dbReference type="ChEBI" id="CHEBI:30616"/>
    </ligand>
</feature>
<name>A0A6A4P2C6_LUPAL</name>
<dbReference type="Gene3D" id="1.10.510.10">
    <property type="entry name" value="Transferase(Phosphotransferase) domain 1"/>
    <property type="match status" value="1"/>
</dbReference>
<dbReference type="InterPro" id="IPR055414">
    <property type="entry name" value="LRR_R13L4/SHOC2-like"/>
</dbReference>
<keyword evidence="16" id="KW-0325">Glycoprotein</keyword>
<dbReference type="SUPFAM" id="SSF56112">
    <property type="entry name" value="Protein kinase-like (PK-like)"/>
    <property type="match status" value="1"/>
</dbReference>
<dbReference type="SMART" id="SM00220">
    <property type="entry name" value="S_TKc"/>
    <property type="match status" value="1"/>
</dbReference>
<protein>
    <recommendedName>
        <fullName evidence="3">non-specific serine/threonine protein kinase</fullName>
        <ecNumber evidence="3">2.7.11.1</ecNumber>
    </recommendedName>
</protein>
<dbReference type="InterPro" id="IPR017441">
    <property type="entry name" value="Protein_kinase_ATP_BS"/>
</dbReference>
<dbReference type="InterPro" id="IPR001245">
    <property type="entry name" value="Ser-Thr/Tyr_kinase_cat_dom"/>
</dbReference>
<dbReference type="EMBL" id="WOCE01000017">
    <property type="protein sequence ID" value="KAE9595712.1"/>
    <property type="molecule type" value="Genomic_DNA"/>
</dbReference>
<dbReference type="InterPro" id="IPR008271">
    <property type="entry name" value="Ser/Thr_kinase_AS"/>
</dbReference>
<evidence type="ECO:0000256" key="9">
    <source>
        <dbReference type="ARBA" id="ARBA00022737"/>
    </source>
</evidence>
<evidence type="ECO:0000256" key="3">
    <source>
        <dbReference type="ARBA" id="ARBA00012513"/>
    </source>
</evidence>
<feature type="transmembrane region" description="Helical" evidence="21">
    <location>
        <begin position="245"/>
        <end position="269"/>
    </location>
</feature>
<dbReference type="OrthoDB" id="749055at2759"/>
<dbReference type="Pfam" id="PF08263">
    <property type="entry name" value="LRRNT_2"/>
    <property type="match status" value="1"/>
</dbReference>
<evidence type="ECO:0000256" key="20">
    <source>
        <dbReference type="SAM" id="MobiDB-lite"/>
    </source>
</evidence>
<evidence type="ECO:0000259" key="23">
    <source>
        <dbReference type="PROSITE" id="PS50011"/>
    </source>
</evidence>
<sequence length="628" mass="69685">MFLLILHPMERRRDITFSCLVLFFLWTSVSGLLSPKGVNFEVEALMAIKYSLMDPHSVLSNWDGDAVDPCSWAMITCSSDHFVIALGIPSQNISGTLSPSIGNLTNLQTVLMQDNNISGPIPSEIGRLQKLQTLDLSDNFFTGQLPDSLSNMKGLHYLRINNNSVSGTIPPSIANMTQLAFLDISYNNLSGPVPRLNAKTFSIVGNPQICATGIEQNCFRTTLIPSAMNNSQDSQSSGKPKSHKVALAFASSLSCICLLILGFGFLLWWRQRYNKQIFFDVNDQHREELCLGNLKKFHFRELQVATNNFCSKNLVGKGGFGNVYKGYLSDGSVIAVKRLKDCNAIGGEIQFQTEVEMISLAVHRNLLRLYGFCMTATERLLVYPYMSNGSVASRLKAKPALDWSTRKRVALGAGRGLLYLHEQCDPKIIHRDVKAANILLDDYCEAVVGDFGLAKLLDHQDSHVTTAVRGTVGHIAPEYLSTGQSSEKTDVFGFGILLLELISGQRALEFGKAANQKGAMLDWVKKIHQEKKIDLLVDNDMRNKYDRIELDEIVQVALLCTQYLPSHRPKMSEVIRMLEGDGLAEKWEASHRAESTSRGNELSSSERYSDLTDDSSLLAQAMELSGPR</sequence>
<evidence type="ECO:0000256" key="13">
    <source>
        <dbReference type="ARBA" id="ARBA00022989"/>
    </source>
</evidence>
<comment type="catalytic activity">
    <reaction evidence="17">
        <text>L-threonyl-[protein] + ATP = O-phospho-L-threonyl-[protein] + ADP + H(+)</text>
        <dbReference type="Rhea" id="RHEA:46608"/>
        <dbReference type="Rhea" id="RHEA-COMP:11060"/>
        <dbReference type="Rhea" id="RHEA-COMP:11605"/>
        <dbReference type="ChEBI" id="CHEBI:15378"/>
        <dbReference type="ChEBI" id="CHEBI:30013"/>
        <dbReference type="ChEBI" id="CHEBI:30616"/>
        <dbReference type="ChEBI" id="CHEBI:61977"/>
        <dbReference type="ChEBI" id="CHEBI:456216"/>
        <dbReference type="EC" id="2.7.11.1"/>
    </reaction>
</comment>
<dbReference type="Gene3D" id="3.30.200.20">
    <property type="entry name" value="Phosphorylase Kinase, domain 1"/>
    <property type="match status" value="1"/>
</dbReference>
<evidence type="ECO:0000256" key="16">
    <source>
        <dbReference type="ARBA" id="ARBA00023180"/>
    </source>
</evidence>
<dbReference type="InterPro" id="IPR011009">
    <property type="entry name" value="Kinase-like_dom_sf"/>
</dbReference>
<keyword evidence="11" id="KW-0418">Kinase</keyword>
<keyword evidence="7 21" id="KW-0812">Transmembrane</keyword>
<evidence type="ECO:0000256" key="10">
    <source>
        <dbReference type="ARBA" id="ARBA00022741"/>
    </source>
</evidence>
<evidence type="ECO:0000256" key="19">
    <source>
        <dbReference type="PROSITE-ProRule" id="PRU10141"/>
    </source>
</evidence>
<evidence type="ECO:0000256" key="12">
    <source>
        <dbReference type="ARBA" id="ARBA00022840"/>
    </source>
</evidence>
<dbReference type="FunFam" id="1.10.510.10:FF:000016">
    <property type="entry name" value="Somatic embryogenesis receptor-like kinase 1"/>
    <property type="match status" value="1"/>
</dbReference>
<evidence type="ECO:0000256" key="18">
    <source>
        <dbReference type="ARBA" id="ARBA00048679"/>
    </source>
</evidence>
<dbReference type="PANTHER" id="PTHR47988">
    <property type="entry name" value="SOMATIC EMBRYOGENESIS RECEPTOR KINASE 1"/>
    <property type="match status" value="1"/>
</dbReference>
<feature type="region of interest" description="Disordered" evidence="20">
    <location>
        <begin position="589"/>
        <end position="628"/>
    </location>
</feature>
<keyword evidence="9" id="KW-0677">Repeat</keyword>
<proteinExistence type="inferred from homology"/>
<evidence type="ECO:0000256" key="15">
    <source>
        <dbReference type="ARBA" id="ARBA00023170"/>
    </source>
</evidence>
<keyword evidence="14 21" id="KW-0472">Membrane</keyword>
<dbReference type="Proteomes" id="UP000447434">
    <property type="component" value="Chromosome 17"/>
</dbReference>
<dbReference type="FunFam" id="3.80.10.10:FF:000021">
    <property type="entry name" value="Putative LRR receptor-like serine/threonine-protein kinase"/>
    <property type="match status" value="1"/>
</dbReference>
<reference evidence="25" key="1">
    <citation type="journal article" date="2020" name="Nat. Commun.">
        <title>Genome sequence of the cluster root forming white lupin.</title>
        <authorList>
            <person name="Hufnagel B."/>
            <person name="Marques A."/>
            <person name="Soriano A."/>
            <person name="Marques L."/>
            <person name="Divol F."/>
            <person name="Doumas P."/>
            <person name="Sallet E."/>
            <person name="Mancinotti D."/>
            <person name="Carrere S."/>
            <person name="Marande W."/>
            <person name="Arribat S."/>
            <person name="Keller J."/>
            <person name="Huneau C."/>
            <person name="Blein T."/>
            <person name="Aime D."/>
            <person name="Laguerre M."/>
            <person name="Taylor J."/>
            <person name="Schubert V."/>
            <person name="Nelson M."/>
            <person name="Geu-Flores F."/>
            <person name="Crespi M."/>
            <person name="Gallardo-Guerrero K."/>
            <person name="Delaux P.-M."/>
            <person name="Salse J."/>
            <person name="Berges H."/>
            <person name="Guyot R."/>
            <person name="Gouzy J."/>
            <person name="Peret B."/>
        </authorList>
    </citation>
    <scope>NUCLEOTIDE SEQUENCE [LARGE SCALE GENOMIC DNA]</scope>
    <source>
        <strain evidence="25">cv. Amiga</strain>
    </source>
</reference>